<evidence type="ECO:0000256" key="3">
    <source>
        <dbReference type="HAMAP-Rule" id="MF_01537"/>
    </source>
</evidence>
<comment type="catalytic activity">
    <reaction evidence="3">
        <text>xanthosine + phosphate = alpha-D-ribose 1-phosphate + xanthine</text>
        <dbReference type="Rhea" id="RHEA:27638"/>
        <dbReference type="ChEBI" id="CHEBI:17712"/>
        <dbReference type="ChEBI" id="CHEBI:18107"/>
        <dbReference type="ChEBI" id="CHEBI:43474"/>
        <dbReference type="ChEBI" id="CHEBI:57720"/>
        <dbReference type="EC" id="2.4.2.1"/>
    </reaction>
</comment>
<comment type="similarity">
    <text evidence="3">Belongs to the nucleoside phosphorylase PpnP family.</text>
</comment>
<comment type="catalytic activity">
    <reaction evidence="3">
        <text>a purine D-ribonucleoside + phosphate = a purine nucleobase + alpha-D-ribose 1-phosphate</text>
        <dbReference type="Rhea" id="RHEA:19805"/>
        <dbReference type="ChEBI" id="CHEBI:26386"/>
        <dbReference type="ChEBI" id="CHEBI:43474"/>
        <dbReference type="ChEBI" id="CHEBI:57720"/>
        <dbReference type="ChEBI" id="CHEBI:142355"/>
        <dbReference type="EC" id="2.4.2.1"/>
    </reaction>
</comment>
<reference evidence="5" key="1">
    <citation type="journal article" date="2019" name="Int. J. Syst. Evol. Microbiol.">
        <title>The Global Catalogue of Microorganisms (GCM) 10K type strain sequencing project: providing services to taxonomists for standard genome sequencing and annotation.</title>
        <authorList>
            <consortium name="The Broad Institute Genomics Platform"/>
            <consortium name="The Broad Institute Genome Sequencing Center for Infectious Disease"/>
            <person name="Wu L."/>
            <person name="Ma J."/>
        </authorList>
    </citation>
    <scope>NUCLEOTIDE SEQUENCE [LARGE SCALE GENOMIC DNA]</scope>
    <source>
        <strain evidence="5">CGMCC 4.7106</strain>
    </source>
</reference>
<comment type="catalytic activity">
    <reaction evidence="3">
        <text>inosine + phosphate = alpha-D-ribose 1-phosphate + hypoxanthine</text>
        <dbReference type="Rhea" id="RHEA:27646"/>
        <dbReference type="ChEBI" id="CHEBI:17368"/>
        <dbReference type="ChEBI" id="CHEBI:17596"/>
        <dbReference type="ChEBI" id="CHEBI:43474"/>
        <dbReference type="ChEBI" id="CHEBI:57720"/>
        <dbReference type="EC" id="2.4.2.1"/>
    </reaction>
</comment>
<dbReference type="Gene3D" id="2.60.120.10">
    <property type="entry name" value="Jelly Rolls"/>
    <property type="match status" value="1"/>
</dbReference>
<keyword evidence="1 3" id="KW-0328">Glycosyltransferase</keyword>
<keyword evidence="2 3" id="KW-0808">Transferase</keyword>
<dbReference type="Pfam" id="PF06865">
    <property type="entry name" value="Ppnp"/>
    <property type="match status" value="1"/>
</dbReference>
<dbReference type="InterPro" id="IPR009664">
    <property type="entry name" value="Ppnp"/>
</dbReference>
<gene>
    <name evidence="3" type="primary">ppnP</name>
    <name evidence="4" type="ORF">ACFSSA_12100</name>
</gene>
<dbReference type="SUPFAM" id="SSF51182">
    <property type="entry name" value="RmlC-like cupins"/>
    <property type="match status" value="1"/>
</dbReference>
<dbReference type="HAMAP" id="MF_01537">
    <property type="entry name" value="Nucleos_phosphorylase_PpnP"/>
    <property type="match status" value="1"/>
</dbReference>
<keyword evidence="5" id="KW-1185">Reference proteome</keyword>
<evidence type="ECO:0000256" key="2">
    <source>
        <dbReference type="ARBA" id="ARBA00022679"/>
    </source>
</evidence>
<proteinExistence type="inferred from homology"/>
<evidence type="ECO:0000256" key="1">
    <source>
        <dbReference type="ARBA" id="ARBA00022676"/>
    </source>
</evidence>
<dbReference type="EMBL" id="JBHUIT010000027">
    <property type="protein sequence ID" value="MFD2257417.1"/>
    <property type="molecule type" value="Genomic_DNA"/>
</dbReference>
<dbReference type="InterPro" id="IPR014710">
    <property type="entry name" value="RmlC-like_jellyroll"/>
</dbReference>
<dbReference type="EC" id="2.4.2.2" evidence="3"/>
<comment type="catalytic activity">
    <reaction evidence="3">
        <text>guanosine + phosphate = alpha-D-ribose 1-phosphate + guanine</text>
        <dbReference type="Rhea" id="RHEA:13233"/>
        <dbReference type="ChEBI" id="CHEBI:16235"/>
        <dbReference type="ChEBI" id="CHEBI:16750"/>
        <dbReference type="ChEBI" id="CHEBI:43474"/>
        <dbReference type="ChEBI" id="CHEBI:57720"/>
        <dbReference type="EC" id="2.4.2.1"/>
    </reaction>
</comment>
<comment type="catalytic activity">
    <reaction evidence="3">
        <text>uridine + phosphate = alpha-D-ribose 1-phosphate + uracil</text>
        <dbReference type="Rhea" id="RHEA:24388"/>
        <dbReference type="ChEBI" id="CHEBI:16704"/>
        <dbReference type="ChEBI" id="CHEBI:17568"/>
        <dbReference type="ChEBI" id="CHEBI:43474"/>
        <dbReference type="ChEBI" id="CHEBI:57720"/>
        <dbReference type="EC" id="2.4.2.2"/>
    </reaction>
</comment>
<sequence>MKKFTNVTADSVANIYFDGKVVSHAVYAEDGSKKTLGVIFPGDFRFDTEAAEIMEISAGSCEIVIDGTDTKKTVSAGEAFNVDANSGFTIAVKEGVCQYICSYIKG</sequence>
<name>A0ABW5D8Z5_9BACT</name>
<dbReference type="PANTHER" id="PTHR36540:SF1">
    <property type="entry name" value="PYRIMIDINE_PURINE NUCLEOSIDE PHOSPHORYLASE"/>
    <property type="match status" value="1"/>
</dbReference>
<accession>A0ABW5D8Z5</accession>
<comment type="catalytic activity">
    <reaction evidence="3">
        <text>thymidine + phosphate = 2-deoxy-alpha-D-ribose 1-phosphate + thymine</text>
        <dbReference type="Rhea" id="RHEA:16037"/>
        <dbReference type="ChEBI" id="CHEBI:17748"/>
        <dbReference type="ChEBI" id="CHEBI:17821"/>
        <dbReference type="ChEBI" id="CHEBI:43474"/>
        <dbReference type="ChEBI" id="CHEBI:57259"/>
        <dbReference type="EC" id="2.4.2.2"/>
    </reaction>
</comment>
<comment type="catalytic activity">
    <reaction evidence="3">
        <text>cytidine + phosphate = cytosine + alpha-D-ribose 1-phosphate</text>
        <dbReference type="Rhea" id="RHEA:52540"/>
        <dbReference type="ChEBI" id="CHEBI:16040"/>
        <dbReference type="ChEBI" id="CHEBI:17562"/>
        <dbReference type="ChEBI" id="CHEBI:43474"/>
        <dbReference type="ChEBI" id="CHEBI:57720"/>
        <dbReference type="EC" id="2.4.2.2"/>
    </reaction>
</comment>
<comment type="catalytic activity">
    <reaction evidence="3">
        <text>adenosine + phosphate = alpha-D-ribose 1-phosphate + adenine</text>
        <dbReference type="Rhea" id="RHEA:27642"/>
        <dbReference type="ChEBI" id="CHEBI:16335"/>
        <dbReference type="ChEBI" id="CHEBI:16708"/>
        <dbReference type="ChEBI" id="CHEBI:43474"/>
        <dbReference type="ChEBI" id="CHEBI:57720"/>
        <dbReference type="EC" id="2.4.2.1"/>
    </reaction>
</comment>
<dbReference type="InterPro" id="IPR011051">
    <property type="entry name" value="RmlC_Cupin_sf"/>
</dbReference>
<evidence type="ECO:0000313" key="5">
    <source>
        <dbReference type="Proteomes" id="UP001597375"/>
    </source>
</evidence>
<comment type="caution">
    <text evidence="4">The sequence shown here is derived from an EMBL/GenBank/DDBJ whole genome shotgun (WGS) entry which is preliminary data.</text>
</comment>
<evidence type="ECO:0000313" key="4">
    <source>
        <dbReference type="EMBL" id="MFD2257417.1"/>
    </source>
</evidence>
<protein>
    <recommendedName>
        <fullName evidence="3">Pyrimidine/purine nucleoside phosphorylase</fullName>
        <ecNumber evidence="3">2.4.2.1</ecNumber>
        <ecNumber evidence="3">2.4.2.2</ecNumber>
    </recommendedName>
    <alternativeName>
        <fullName evidence="3">Adenosine phosphorylase</fullName>
    </alternativeName>
    <alternativeName>
        <fullName evidence="3">Cytidine phosphorylase</fullName>
    </alternativeName>
    <alternativeName>
        <fullName evidence="3">Guanosine phosphorylase</fullName>
    </alternativeName>
    <alternativeName>
        <fullName evidence="3">Inosine phosphorylase</fullName>
    </alternativeName>
    <alternativeName>
        <fullName evidence="3">Thymidine phosphorylase</fullName>
    </alternativeName>
    <alternativeName>
        <fullName evidence="3">Uridine phosphorylase</fullName>
    </alternativeName>
    <alternativeName>
        <fullName evidence="3">Xanthosine phosphorylase</fullName>
    </alternativeName>
</protein>
<dbReference type="EC" id="2.4.2.1" evidence="3"/>
<comment type="function">
    <text evidence="3">Catalyzes the phosphorolysis of diverse nucleosides, yielding D-ribose 1-phosphate and the respective free bases. Can use uridine, adenosine, guanosine, cytidine, thymidine, inosine and xanthosine as substrates. Also catalyzes the reverse reactions.</text>
</comment>
<dbReference type="RefSeq" id="WP_386820704.1">
    <property type="nucleotide sequence ID" value="NZ_JBHUIT010000027.1"/>
</dbReference>
<dbReference type="CDD" id="cd20296">
    <property type="entry name" value="cupin_PpnP-like"/>
    <property type="match status" value="1"/>
</dbReference>
<organism evidence="4 5">
    <name type="scientific">Luteolibacter algae</name>
    <dbReference type="NCBI Taxonomy" id="454151"/>
    <lineage>
        <taxon>Bacteria</taxon>
        <taxon>Pseudomonadati</taxon>
        <taxon>Verrucomicrobiota</taxon>
        <taxon>Verrucomicrobiia</taxon>
        <taxon>Verrucomicrobiales</taxon>
        <taxon>Verrucomicrobiaceae</taxon>
        <taxon>Luteolibacter</taxon>
    </lineage>
</organism>
<dbReference type="Proteomes" id="UP001597375">
    <property type="component" value="Unassembled WGS sequence"/>
</dbReference>
<dbReference type="PANTHER" id="PTHR36540">
    <property type="entry name" value="PYRIMIDINE/PURINE NUCLEOSIDE PHOSPHORYLASE"/>
    <property type="match status" value="1"/>
</dbReference>